<comment type="caution">
    <text evidence="1">The sequence shown here is derived from an EMBL/GenBank/DDBJ whole genome shotgun (WGS) entry which is preliminary data.</text>
</comment>
<evidence type="ECO:0000313" key="2">
    <source>
        <dbReference type="Proteomes" id="UP000266922"/>
    </source>
</evidence>
<protein>
    <recommendedName>
        <fullName evidence="3">Peptidase A2 domain-containing protein</fullName>
    </recommendedName>
</protein>
<dbReference type="InterPro" id="IPR021109">
    <property type="entry name" value="Peptidase_aspartic_dom_sf"/>
</dbReference>
<dbReference type="RefSeq" id="WP_121650108.1">
    <property type="nucleotide sequence ID" value="NZ_RCTJ01000046.1"/>
</dbReference>
<evidence type="ECO:0008006" key="3">
    <source>
        <dbReference type="Google" id="ProtNLM"/>
    </source>
</evidence>
<dbReference type="Gene3D" id="2.40.70.10">
    <property type="entry name" value="Acid Proteases"/>
    <property type="match status" value="1"/>
</dbReference>
<proteinExistence type="predicted"/>
<gene>
    <name evidence="1" type="ORF">D9548_11610</name>
</gene>
<dbReference type="EMBL" id="RCTJ01000046">
    <property type="protein sequence ID" value="RLQ13415.1"/>
    <property type="molecule type" value="Genomic_DNA"/>
</dbReference>
<sequence length="134" mass="14932">MDNQHAWNIRIENGLPIVSVEIKCGEKTVLLTDVLLDTGCATTIFDTDALAQIGIELDIINGRTKRMYGVGGYSEICYEQIVNNVIIDGKELASFLLQLGMTKEIYGFDGILGVDFMERTGMIIDFKNFIIKYG</sequence>
<accession>A0A3L7D9X5</accession>
<dbReference type="AlphaFoldDB" id="A0A3L7D9X5"/>
<name>A0A3L7D9X5_GEOSE</name>
<evidence type="ECO:0000313" key="1">
    <source>
        <dbReference type="EMBL" id="RLQ13415.1"/>
    </source>
</evidence>
<organism evidence="1 2">
    <name type="scientific">Geobacillus stearothermophilus</name>
    <name type="common">Bacillus stearothermophilus</name>
    <dbReference type="NCBI Taxonomy" id="1422"/>
    <lineage>
        <taxon>Bacteria</taxon>
        <taxon>Bacillati</taxon>
        <taxon>Bacillota</taxon>
        <taxon>Bacilli</taxon>
        <taxon>Bacillales</taxon>
        <taxon>Anoxybacillaceae</taxon>
        <taxon>Geobacillus</taxon>
    </lineage>
</organism>
<dbReference type="SUPFAM" id="SSF50630">
    <property type="entry name" value="Acid proteases"/>
    <property type="match status" value="1"/>
</dbReference>
<dbReference type="Proteomes" id="UP000266922">
    <property type="component" value="Unassembled WGS sequence"/>
</dbReference>
<reference evidence="1 2" key="1">
    <citation type="submission" date="2018-10" db="EMBL/GenBank/DDBJ databases">
        <title>Geobacillus stearothermophilus in processing lines of powdered infant formula.</title>
        <authorList>
            <person name="Rhee M.S."/>
            <person name="Choi I.-G."/>
            <person name="Cho T.J."/>
            <person name="Park B."/>
        </authorList>
    </citation>
    <scope>NUCLEOTIDE SEQUENCE [LARGE SCALE GENOMIC DNA]</scope>
    <source>
        <strain evidence="1 2">FHS-PPGT130</strain>
    </source>
</reference>